<dbReference type="Pfam" id="PF00654">
    <property type="entry name" value="Voltage_CLC"/>
    <property type="match status" value="1"/>
</dbReference>
<comment type="subcellular location">
    <subcellularLocation>
        <location evidence="1">Membrane</location>
        <topology evidence="1">Multi-pass membrane protein</topology>
    </subcellularLocation>
</comment>
<evidence type="ECO:0000256" key="5">
    <source>
        <dbReference type="ARBA" id="ARBA00023065"/>
    </source>
</evidence>
<dbReference type="GO" id="GO:0005254">
    <property type="term" value="F:chloride channel activity"/>
    <property type="evidence" value="ECO:0007669"/>
    <property type="project" value="UniProtKB-KW"/>
</dbReference>
<evidence type="ECO:0000256" key="8">
    <source>
        <dbReference type="ARBA" id="ARBA00023214"/>
    </source>
</evidence>
<evidence type="ECO:0000256" key="6">
    <source>
        <dbReference type="ARBA" id="ARBA00023136"/>
    </source>
</evidence>
<dbReference type="PANTHER" id="PTHR43427:SF6">
    <property type="entry name" value="CHLORIDE CHANNEL PROTEIN CLC-E"/>
    <property type="match status" value="1"/>
</dbReference>
<dbReference type="Proteomes" id="UP000095342">
    <property type="component" value="Chromosome"/>
</dbReference>
<keyword evidence="7" id="KW-0869">Chloride channel</keyword>
<keyword evidence="12" id="KW-1185">Reference proteome</keyword>
<keyword evidence="9" id="KW-0407">Ion channel</keyword>
<organism evidence="11 12">
    <name type="scientific">Acidihalobacter aeolianus</name>
    <dbReference type="NCBI Taxonomy" id="2792603"/>
    <lineage>
        <taxon>Bacteria</taxon>
        <taxon>Pseudomonadati</taxon>
        <taxon>Pseudomonadota</taxon>
        <taxon>Gammaproteobacteria</taxon>
        <taxon>Chromatiales</taxon>
        <taxon>Ectothiorhodospiraceae</taxon>
        <taxon>Acidihalobacter</taxon>
    </lineage>
</organism>
<evidence type="ECO:0000313" key="12">
    <source>
        <dbReference type="Proteomes" id="UP000095342"/>
    </source>
</evidence>
<feature type="transmembrane region" description="Helical" evidence="10">
    <location>
        <begin position="33"/>
        <end position="61"/>
    </location>
</feature>
<dbReference type="InterPro" id="IPR050368">
    <property type="entry name" value="ClC-type_chloride_channel"/>
</dbReference>
<dbReference type="GO" id="GO:0034707">
    <property type="term" value="C:chloride channel complex"/>
    <property type="evidence" value="ECO:0007669"/>
    <property type="project" value="UniProtKB-KW"/>
</dbReference>
<dbReference type="PRINTS" id="PR00762">
    <property type="entry name" value="CLCHANNEL"/>
</dbReference>
<reference evidence="11 12" key="1">
    <citation type="submission" date="2016-09" db="EMBL/GenBank/DDBJ databases">
        <title>Acidihalobacter prosperus V6 (DSM14174).</title>
        <authorList>
            <person name="Khaleque H.N."/>
            <person name="Ramsay J.P."/>
            <person name="Murphy R.J.T."/>
            <person name="Kaksonen A.H."/>
            <person name="Boxall N.J."/>
            <person name="Watkin E.L.J."/>
        </authorList>
    </citation>
    <scope>NUCLEOTIDE SEQUENCE [LARGE SCALE GENOMIC DNA]</scope>
    <source>
        <strain evidence="11 12">V6</strain>
    </source>
</reference>
<dbReference type="SUPFAM" id="SSF81340">
    <property type="entry name" value="Clc chloride channel"/>
    <property type="match status" value="1"/>
</dbReference>
<feature type="transmembrane region" description="Helical" evidence="10">
    <location>
        <begin position="340"/>
        <end position="358"/>
    </location>
</feature>
<accession>A0A1D8KAY3</accession>
<evidence type="ECO:0000256" key="9">
    <source>
        <dbReference type="ARBA" id="ARBA00023303"/>
    </source>
</evidence>
<dbReference type="InterPro" id="IPR014743">
    <property type="entry name" value="Cl-channel_core"/>
</dbReference>
<keyword evidence="8" id="KW-0868">Chloride</keyword>
<dbReference type="CDD" id="cd00400">
    <property type="entry name" value="Voltage_gated_ClC"/>
    <property type="match status" value="1"/>
</dbReference>
<evidence type="ECO:0000256" key="4">
    <source>
        <dbReference type="ARBA" id="ARBA00022989"/>
    </source>
</evidence>
<dbReference type="Gene3D" id="1.10.3080.10">
    <property type="entry name" value="Clc chloride channel"/>
    <property type="match status" value="1"/>
</dbReference>
<evidence type="ECO:0000256" key="1">
    <source>
        <dbReference type="ARBA" id="ARBA00004141"/>
    </source>
</evidence>
<keyword evidence="4 10" id="KW-1133">Transmembrane helix</keyword>
<evidence type="ECO:0000256" key="10">
    <source>
        <dbReference type="SAM" id="Phobius"/>
    </source>
</evidence>
<feature type="transmembrane region" description="Helical" evidence="10">
    <location>
        <begin position="81"/>
        <end position="101"/>
    </location>
</feature>
<feature type="transmembrane region" description="Helical" evidence="10">
    <location>
        <begin position="293"/>
        <end position="311"/>
    </location>
</feature>
<dbReference type="AlphaFoldDB" id="A0A1D8KAY3"/>
<evidence type="ECO:0000313" key="11">
    <source>
        <dbReference type="EMBL" id="AOV18114.1"/>
    </source>
</evidence>
<keyword evidence="3 10" id="KW-0812">Transmembrane</keyword>
<feature type="transmembrane region" description="Helical" evidence="10">
    <location>
        <begin position="180"/>
        <end position="204"/>
    </location>
</feature>
<dbReference type="InterPro" id="IPR001807">
    <property type="entry name" value="ClC"/>
</dbReference>
<evidence type="ECO:0000256" key="2">
    <source>
        <dbReference type="ARBA" id="ARBA00022448"/>
    </source>
</evidence>
<gene>
    <name evidence="11" type="ORF">BJI67_14515</name>
</gene>
<feature type="transmembrane region" description="Helical" evidence="10">
    <location>
        <begin position="257"/>
        <end position="281"/>
    </location>
</feature>
<name>A0A1D8KAY3_9GAMM</name>
<dbReference type="KEGG" id="aaeo:BJI67_14515"/>
<evidence type="ECO:0000256" key="7">
    <source>
        <dbReference type="ARBA" id="ARBA00023173"/>
    </source>
</evidence>
<keyword evidence="6 10" id="KW-0472">Membrane</keyword>
<sequence length="593" mass="62529">MTRPAATGPRTMSTSQSERHRAWRARSLIRWRFMILAALVGVVAGLGAVAFRALIAVFHNALFYGRFGLFYDAQVHMPPSVWGAGVILVPVVGALGVAFLIQRFAPEARGNGVPDVIEANFFHQGRIRPRVAVVRPLASALSLGSGASIGREGPIIQIGAAFASVLGQWLRLGASQLTTLVAAGAGAGIAATFNTPVAGVLFAVELLLAEVGVRTVVPVMFAVSVSTLISHHFLGDSPALPLPLPVRPLGPLTPESFVLYALLGVACGLLAYAFLKGIYATQDLFDRTIANPYLRHASGMLLVGIALYLLQRYAGHYYIQGVGYATLHEVIAGILTHPGFLLLLLVLKYLATCITLGSGASGGIFSPALYLGGTLGAALALPLAQYWPGLGIDPGLFAVAAMAGVIAGATGTALTSIVMMVEMTGDLHVAPPVMLCVALAYVIRRGLSRESAYTVKLLRKGLVVPESLHVSMHYFKRADEAMAGAFSWHPDTGTTADRSTTDSGYRLHVRGGRLSGWQAHSDEAVRTDFVAVRADTLLEDVLIALDEAGARLAVVVQGATGGDIVADRVLGVIGPDEWLGEELADARLFPHGR</sequence>
<keyword evidence="5" id="KW-0406">Ion transport</keyword>
<evidence type="ECO:0000256" key="3">
    <source>
        <dbReference type="ARBA" id="ARBA00022692"/>
    </source>
</evidence>
<dbReference type="PANTHER" id="PTHR43427">
    <property type="entry name" value="CHLORIDE CHANNEL PROTEIN CLC-E"/>
    <property type="match status" value="1"/>
</dbReference>
<dbReference type="EMBL" id="CP017448">
    <property type="protein sequence ID" value="AOV18114.1"/>
    <property type="molecule type" value="Genomic_DNA"/>
</dbReference>
<proteinExistence type="predicted"/>
<feature type="transmembrane region" description="Helical" evidence="10">
    <location>
        <begin position="364"/>
        <end position="384"/>
    </location>
</feature>
<protein>
    <recommendedName>
        <fullName evidence="13">Chloride channel protein</fullName>
    </recommendedName>
</protein>
<keyword evidence="2" id="KW-0813">Transport</keyword>
<feature type="transmembrane region" description="Helical" evidence="10">
    <location>
        <begin position="396"/>
        <end position="421"/>
    </location>
</feature>
<evidence type="ECO:0008006" key="13">
    <source>
        <dbReference type="Google" id="ProtNLM"/>
    </source>
</evidence>